<feature type="region of interest" description="Disordered" evidence="6">
    <location>
        <begin position="345"/>
        <end position="369"/>
    </location>
</feature>
<sequence>MFQEVVLNAVLTVQNQTYDFMEIIGLSYQENTAKYLIVMEFAQGGSLEQHFHNVTKATSWVEIYNLARWLTQNLYSLHYVGLMHHDLHPSNVVFPDRTTRIIDVGLAKVIANSTTNDNDDPNDPRGCYGRLAYFPPECFSGEPYTTASDIYCLGTILWQIVSHVPPRGTAGALFRKDGLREDPVPGTPTGYQDIINECWSVDPDKRPTAGDVQRRIQNMMRTGPGATLFGSDVLPSRYSLLYLRALMWNRPARKTRLYVARKVNEHRRELAAEITDSLDLLEGSGSASMHRSRYYSRRQLARYYRPQVDPSHTDEVIQVASSSLGAGEPGPKTLRSARSIISRVLPRSSKKQQHPTINTVGVARDGGKG</sequence>
<gene>
    <name evidence="8" type="ORF">BC938DRAFT_480858</name>
</gene>
<keyword evidence="3" id="KW-0547">Nucleotide-binding</keyword>
<organism evidence="8 9">
    <name type="scientific">Jimgerdemannia flammicorona</name>
    <dbReference type="NCBI Taxonomy" id="994334"/>
    <lineage>
        <taxon>Eukaryota</taxon>
        <taxon>Fungi</taxon>
        <taxon>Fungi incertae sedis</taxon>
        <taxon>Mucoromycota</taxon>
        <taxon>Mucoromycotina</taxon>
        <taxon>Endogonomycetes</taxon>
        <taxon>Endogonales</taxon>
        <taxon>Endogonaceae</taxon>
        <taxon>Jimgerdemannia</taxon>
    </lineage>
</organism>
<dbReference type="Proteomes" id="UP000274822">
    <property type="component" value="Unassembled WGS sequence"/>
</dbReference>
<keyword evidence="4 8" id="KW-0418">Kinase</keyword>
<dbReference type="PANTHER" id="PTHR43671:SF13">
    <property type="entry name" value="SERINE_THREONINE-PROTEIN KINASE NEK2"/>
    <property type="match status" value="1"/>
</dbReference>
<accession>A0A433QHE9</accession>
<dbReference type="GO" id="GO:0004674">
    <property type="term" value="F:protein serine/threonine kinase activity"/>
    <property type="evidence" value="ECO:0007669"/>
    <property type="project" value="UniProtKB-EC"/>
</dbReference>
<evidence type="ECO:0000256" key="6">
    <source>
        <dbReference type="SAM" id="MobiDB-lite"/>
    </source>
</evidence>
<dbReference type="AlphaFoldDB" id="A0A433QHE9"/>
<evidence type="ECO:0000313" key="8">
    <source>
        <dbReference type="EMBL" id="RUS29268.1"/>
    </source>
</evidence>
<dbReference type="InterPro" id="IPR050660">
    <property type="entry name" value="NEK_Ser/Thr_kinase"/>
</dbReference>
<reference evidence="8 9" key="1">
    <citation type="journal article" date="2018" name="New Phytol.">
        <title>Phylogenomics of Endogonaceae and evolution of mycorrhizas within Mucoromycota.</title>
        <authorList>
            <person name="Chang Y."/>
            <person name="Desiro A."/>
            <person name="Na H."/>
            <person name="Sandor L."/>
            <person name="Lipzen A."/>
            <person name="Clum A."/>
            <person name="Barry K."/>
            <person name="Grigoriev I.V."/>
            <person name="Martin F.M."/>
            <person name="Stajich J.E."/>
            <person name="Smith M.E."/>
            <person name="Bonito G."/>
            <person name="Spatafora J.W."/>
        </authorList>
    </citation>
    <scope>NUCLEOTIDE SEQUENCE [LARGE SCALE GENOMIC DNA]</scope>
    <source>
        <strain evidence="8 9">AD002</strain>
    </source>
</reference>
<dbReference type="InterPro" id="IPR011009">
    <property type="entry name" value="Kinase-like_dom_sf"/>
</dbReference>
<evidence type="ECO:0000259" key="7">
    <source>
        <dbReference type="PROSITE" id="PS50011"/>
    </source>
</evidence>
<dbReference type="PANTHER" id="PTHR43671">
    <property type="entry name" value="SERINE/THREONINE-PROTEIN KINASE NEK"/>
    <property type="match status" value="1"/>
</dbReference>
<dbReference type="SUPFAM" id="SSF56112">
    <property type="entry name" value="Protein kinase-like (PK-like)"/>
    <property type="match status" value="1"/>
</dbReference>
<dbReference type="InterPro" id="IPR000719">
    <property type="entry name" value="Prot_kinase_dom"/>
</dbReference>
<dbReference type="GO" id="GO:0005524">
    <property type="term" value="F:ATP binding"/>
    <property type="evidence" value="ECO:0007669"/>
    <property type="project" value="UniProtKB-KW"/>
</dbReference>
<evidence type="ECO:0000256" key="1">
    <source>
        <dbReference type="ARBA" id="ARBA00012513"/>
    </source>
</evidence>
<evidence type="ECO:0000256" key="2">
    <source>
        <dbReference type="ARBA" id="ARBA00022679"/>
    </source>
</evidence>
<keyword evidence="9" id="KW-1185">Reference proteome</keyword>
<evidence type="ECO:0000256" key="3">
    <source>
        <dbReference type="ARBA" id="ARBA00022741"/>
    </source>
</evidence>
<comment type="caution">
    <text evidence="8">The sequence shown here is derived from an EMBL/GenBank/DDBJ whole genome shotgun (WGS) entry which is preliminary data.</text>
</comment>
<dbReference type="PROSITE" id="PS50011">
    <property type="entry name" value="PROTEIN_KINASE_DOM"/>
    <property type="match status" value="1"/>
</dbReference>
<evidence type="ECO:0000256" key="5">
    <source>
        <dbReference type="ARBA" id="ARBA00022840"/>
    </source>
</evidence>
<dbReference type="Pfam" id="PF00069">
    <property type="entry name" value="Pkinase"/>
    <property type="match status" value="1"/>
</dbReference>
<dbReference type="EMBL" id="RBNJ01005379">
    <property type="protein sequence ID" value="RUS29268.1"/>
    <property type="molecule type" value="Genomic_DNA"/>
</dbReference>
<evidence type="ECO:0000256" key="4">
    <source>
        <dbReference type="ARBA" id="ARBA00022777"/>
    </source>
</evidence>
<dbReference type="EC" id="2.7.11.1" evidence="1"/>
<protein>
    <recommendedName>
        <fullName evidence="1">non-specific serine/threonine protein kinase</fullName>
        <ecNumber evidence="1">2.7.11.1</ecNumber>
    </recommendedName>
</protein>
<evidence type="ECO:0000313" key="9">
    <source>
        <dbReference type="Proteomes" id="UP000274822"/>
    </source>
</evidence>
<name>A0A433QHE9_9FUNG</name>
<feature type="domain" description="Protein kinase" evidence="7">
    <location>
        <begin position="1"/>
        <end position="220"/>
    </location>
</feature>
<keyword evidence="2" id="KW-0808">Transferase</keyword>
<proteinExistence type="predicted"/>
<dbReference type="Gene3D" id="1.10.510.10">
    <property type="entry name" value="Transferase(Phosphotransferase) domain 1"/>
    <property type="match status" value="1"/>
</dbReference>
<keyword evidence="5" id="KW-0067">ATP-binding</keyword>